<accession>A0A8H2XWU5</accession>
<keyword evidence="1" id="KW-0677">Repeat</keyword>
<sequence>MMEPQGTARVDRPGLINTQPQPLYVQAHRTLTLQICFLISMSSRYPPDSQKKSGFRKTMRSGAKWFKGVLRGSSGARLTPENSEHLAAPSIGSQDPSFSQPTTPLVAPAPPPADPGLDQGPTLPVESSTPAHVPEAEVNTITENDTTASDIRPQTLSQPVPTTSSLASSPPTDLAREREESAPPLDPSTRASAPASESDPTPEKKKAGSATWARMIGSLKVLETSVELFPPLKSAIGAFIGCLDIVQTAASNRADYEELADEFQSMANMLQQYAGDLESEPENGSIANIAQCIQRQVTEIEKKEESGTIGHLLDATQDQEDVIRRYRQVERLFRQLQYDLSMRTRNDVKKQLEMTLLQRMSPVDDAKYNSSYSNTIRRHRCTAKTREAIQQALQDWSTNPNSERIYWMNGMAGTGKTTIAYSFCEWLEHTNRLGASFFCSRISSTCRSLSQIVPTIAYQLAHFSP</sequence>
<feature type="compositionally biased region" description="Polar residues" evidence="2">
    <location>
        <begin position="139"/>
        <end position="158"/>
    </location>
</feature>
<evidence type="ECO:0000259" key="3">
    <source>
        <dbReference type="Pfam" id="PF24883"/>
    </source>
</evidence>
<organism evidence="4 5">
    <name type="scientific">Rhizoctonia solani</name>
    <dbReference type="NCBI Taxonomy" id="456999"/>
    <lineage>
        <taxon>Eukaryota</taxon>
        <taxon>Fungi</taxon>
        <taxon>Dikarya</taxon>
        <taxon>Basidiomycota</taxon>
        <taxon>Agaricomycotina</taxon>
        <taxon>Agaricomycetes</taxon>
        <taxon>Cantharellales</taxon>
        <taxon>Ceratobasidiaceae</taxon>
        <taxon>Rhizoctonia</taxon>
    </lineage>
</organism>
<gene>
    <name evidence="4" type="ORF">RDB_LOCUS71151</name>
</gene>
<dbReference type="EMBL" id="CAJMWT010002246">
    <property type="protein sequence ID" value="CAE6437130.1"/>
    <property type="molecule type" value="Genomic_DNA"/>
</dbReference>
<evidence type="ECO:0000256" key="2">
    <source>
        <dbReference type="SAM" id="MobiDB-lite"/>
    </source>
</evidence>
<evidence type="ECO:0000256" key="1">
    <source>
        <dbReference type="ARBA" id="ARBA00022737"/>
    </source>
</evidence>
<dbReference type="InterPro" id="IPR056884">
    <property type="entry name" value="NPHP3-like_N"/>
</dbReference>
<dbReference type="InterPro" id="IPR027417">
    <property type="entry name" value="P-loop_NTPase"/>
</dbReference>
<name>A0A8H2XWU5_9AGAM</name>
<evidence type="ECO:0000313" key="5">
    <source>
        <dbReference type="Proteomes" id="UP000663843"/>
    </source>
</evidence>
<protein>
    <recommendedName>
        <fullName evidence="3">Nephrocystin 3-like N-terminal domain-containing protein</fullName>
    </recommendedName>
</protein>
<feature type="domain" description="Nephrocystin 3-like N-terminal" evidence="3">
    <location>
        <begin position="391"/>
        <end position="464"/>
    </location>
</feature>
<dbReference type="PANTHER" id="PTHR10039">
    <property type="entry name" value="AMELOGENIN"/>
    <property type="match status" value="1"/>
</dbReference>
<evidence type="ECO:0000313" key="4">
    <source>
        <dbReference type="EMBL" id="CAE6437130.1"/>
    </source>
</evidence>
<feature type="non-terminal residue" evidence="4">
    <location>
        <position position="1"/>
    </location>
</feature>
<dbReference type="Gene3D" id="3.40.50.300">
    <property type="entry name" value="P-loop containing nucleotide triphosphate hydrolases"/>
    <property type="match status" value="1"/>
</dbReference>
<dbReference type="Proteomes" id="UP000663843">
    <property type="component" value="Unassembled WGS sequence"/>
</dbReference>
<dbReference type="Pfam" id="PF24883">
    <property type="entry name" value="NPHP3_N"/>
    <property type="match status" value="1"/>
</dbReference>
<feature type="region of interest" description="Disordered" evidence="2">
    <location>
        <begin position="73"/>
        <end position="210"/>
    </location>
</feature>
<proteinExistence type="predicted"/>
<feature type="compositionally biased region" description="Low complexity" evidence="2">
    <location>
        <begin position="159"/>
        <end position="172"/>
    </location>
</feature>
<comment type="caution">
    <text evidence="4">The sequence shown here is derived from an EMBL/GenBank/DDBJ whole genome shotgun (WGS) entry which is preliminary data.</text>
</comment>
<reference evidence="4" key="1">
    <citation type="submission" date="2021-01" db="EMBL/GenBank/DDBJ databases">
        <authorList>
            <person name="Kaushik A."/>
        </authorList>
    </citation>
    <scope>NUCLEOTIDE SEQUENCE</scope>
    <source>
        <strain evidence="4">AG2-2IIIB</strain>
    </source>
</reference>
<dbReference type="AlphaFoldDB" id="A0A8H2XWU5"/>
<dbReference type="SUPFAM" id="SSF52540">
    <property type="entry name" value="P-loop containing nucleoside triphosphate hydrolases"/>
    <property type="match status" value="1"/>
</dbReference>